<organism evidence="1 2">
    <name type="scientific">Thermomonospora echinospora</name>
    <dbReference type="NCBI Taxonomy" id="1992"/>
    <lineage>
        <taxon>Bacteria</taxon>
        <taxon>Bacillati</taxon>
        <taxon>Actinomycetota</taxon>
        <taxon>Actinomycetes</taxon>
        <taxon>Streptosporangiales</taxon>
        <taxon>Thermomonosporaceae</taxon>
        <taxon>Thermomonospora</taxon>
    </lineage>
</organism>
<name>A0A1H6CSE1_9ACTN</name>
<evidence type="ECO:0008006" key="3">
    <source>
        <dbReference type="Google" id="ProtNLM"/>
    </source>
</evidence>
<dbReference type="EMBL" id="FNVO01000011">
    <property type="protein sequence ID" value="SEG75884.1"/>
    <property type="molecule type" value="Genomic_DNA"/>
</dbReference>
<evidence type="ECO:0000313" key="2">
    <source>
        <dbReference type="Proteomes" id="UP000236723"/>
    </source>
</evidence>
<dbReference type="RefSeq" id="WP_103940128.1">
    <property type="nucleotide sequence ID" value="NZ_FNVO01000011.1"/>
</dbReference>
<sequence length="332" mass="37808">MAAPLTPLALRNAITEALWANVKSYELAEVCEHLGLEPQRPNEDPHSSKRSYVNARLLGMDLAHLAEIARKVDEQFGDEDLAKVLARLGAKGVAGELKNLIFAADGPKPKIVLRDAVNNVIEIVENAQYCLVYDRPLTERGLTWQELVDWWIATRQPSSGDERRHARDLYERLWRSMAGNGPEQVLFRTYCERYARPGGFELPALIPQVYLHYDPYTRRHYPDRQGPLQRQRMDFLLLMPHRARVVIEIDGRLHYADEDGRADPQRYAAMMAEDRALKLSGYEVYRFGAAEFTRPQDAQALLAAFFDDLLTRHSCVPAADTTSHFGQVHTSP</sequence>
<dbReference type="AlphaFoldDB" id="A0A1H6CSE1"/>
<evidence type="ECO:0000313" key="1">
    <source>
        <dbReference type="EMBL" id="SEG75884.1"/>
    </source>
</evidence>
<reference evidence="2" key="1">
    <citation type="submission" date="2016-10" db="EMBL/GenBank/DDBJ databases">
        <authorList>
            <person name="Varghese N."/>
            <person name="Submissions S."/>
        </authorList>
    </citation>
    <scope>NUCLEOTIDE SEQUENCE [LARGE SCALE GENOMIC DNA]</scope>
    <source>
        <strain evidence="2">DSM 43163</strain>
    </source>
</reference>
<accession>A0A1H6CSE1</accession>
<protein>
    <recommendedName>
        <fullName evidence="3">AbiJ-NTD3 domain-containing protein</fullName>
    </recommendedName>
</protein>
<keyword evidence="2" id="KW-1185">Reference proteome</keyword>
<gene>
    <name evidence="1" type="ORF">SAMN04489712_11194</name>
</gene>
<dbReference type="OrthoDB" id="7061676at2"/>
<proteinExistence type="predicted"/>
<dbReference type="Proteomes" id="UP000236723">
    <property type="component" value="Unassembled WGS sequence"/>
</dbReference>